<accession>A0ABP1FAX4</accession>
<protein>
    <submittedName>
        <fullName evidence="1">Uncharacterized protein</fullName>
    </submittedName>
</protein>
<proteinExistence type="predicted"/>
<evidence type="ECO:0000313" key="1">
    <source>
        <dbReference type="EMBL" id="CAL2106921.1"/>
    </source>
</evidence>
<comment type="caution">
    <text evidence="1">The sequence shown here is derived from an EMBL/GenBank/DDBJ whole genome shotgun (WGS) entry which is preliminary data.</text>
</comment>
<gene>
    <name evidence="1" type="ORF">T190115A13A_20201</name>
</gene>
<sequence>MGSFVEINDTLELTIEQGFPAEIFNLEKHRENPITLKDVEGKVFGFKNKPSARIFQLDPVRVYYVHNIDGKWLFWGRVLIQSQQIEKQLNPDGSWDGKSWITSGTYTILNVYDPEYQHTFTLNEAPDDRNYFKQSTIDNTVEISN</sequence>
<dbReference type="Proteomes" id="UP001497602">
    <property type="component" value="Unassembled WGS sequence"/>
</dbReference>
<dbReference type="RefSeq" id="WP_348738622.1">
    <property type="nucleotide sequence ID" value="NZ_CAXJRC010000022.1"/>
</dbReference>
<evidence type="ECO:0000313" key="2">
    <source>
        <dbReference type="Proteomes" id="UP001497602"/>
    </source>
</evidence>
<keyword evidence="2" id="KW-1185">Reference proteome</keyword>
<name>A0ABP1FAX4_9FLAO</name>
<reference evidence="1 2" key="1">
    <citation type="submission" date="2024-05" db="EMBL/GenBank/DDBJ databases">
        <authorList>
            <person name="Duchaud E."/>
        </authorList>
    </citation>
    <scope>NUCLEOTIDE SEQUENCE [LARGE SCALE GENOMIC DNA]</scope>
    <source>
        <strain evidence="1">Ena-SAMPLE-TAB-13-05-2024-13:56:06:370-140305</strain>
    </source>
</reference>
<organism evidence="1 2">
    <name type="scientific">Tenacibaculum vairaonense</name>
    <dbReference type="NCBI Taxonomy" id="3137860"/>
    <lineage>
        <taxon>Bacteria</taxon>
        <taxon>Pseudomonadati</taxon>
        <taxon>Bacteroidota</taxon>
        <taxon>Flavobacteriia</taxon>
        <taxon>Flavobacteriales</taxon>
        <taxon>Flavobacteriaceae</taxon>
        <taxon>Tenacibaculum</taxon>
    </lineage>
</organism>
<dbReference type="EMBL" id="CAXJRC010000022">
    <property type="protein sequence ID" value="CAL2106921.1"/>
    <property type="molecule type" value="Genomic_DNA"/>
</dbReference>